<evidence type="ECO:0000313" key="2">
    <source>
        <dbReference type="EMBL" id="EEC17905.1"/>
    </source>
</evidence>
<keyword evidence="4" id="KW-1185">Reference proteome</keyword>
<dbReference type="AlphaFoldDB" id="B7QGD3"/>
<dbReference type="EnsemblMetazoa" id="ISCW012122-RA">
    <property type="protein sequence ID" value="ISCW012122-PA"/>
    <property type="gene ID" value="ISCW012122"/>
</dbReference>
<evidence type="ECO:0000313" key="3">
    <source>
        <dbReference type="EnsemblMetazoa" id="ISCW012122-PA"/>
    </source>
</evidence>
<reference evidence="3" key="2">
    <citation type="submission" date="2020-05" db="UniProtKB">
        <authorList>
            <consortium name="EnsemblMetazoa"/>
        </authorList>
    </citation>
    <scope>IDENTIFICATION</scope>
    <source>
        <strain evidence="3">wikel</strain>
    </source>
</reference>
<evidence type="ECO:0000256" key="1">
    <source>
        <dbReference type="SAM" id="MobiDB-lite"/>
    </source>
</evidence>
<dbReference type="EMBL" id="DS930798">
    <property type="protein sequence ID" value="EEC17905.1"/>
    <property type="molecule type" value="Genomic_DNA"/>
</dbReference>
<gene>
    <name evidence="2" type="ORF">IscW_ISCW012122</name>
</gene>
<dbReference type="Proteomes" id="UP000001555">
    <property type="component" value="Unassembled WGS sequence"/>
</dbReference>
<dbReference type="EMBL" id="ABJB010990261">
    <property type="status" value="NOT_ANNOTATED_CDS"/>
    <property type="molecule type" value="Genomic_DNA"/>
</dbReference>
<protein>
    <submittedName>
        <fullName evidence="2 3">Uncharacterized protein</fullName>
    </submittedName>
</protein>
<sequence>MMNLMILQKLVTHSSSPTSPPHFTPDHMTSPLANQRRAPPVSSSARQPISVEPRGHAFIQASFSGFTKCRTLTPQKNKKTFHIKKKKKKKVIATMLRRAINM</sequence>
<name>B7QGD3_IXOSC</name>
<proteinExistence type="predicted"/>
<dbReference type="VEuPathDB" id="VectorBase:ISCW012122"/>
<dbReference type="PaxDb" id="6945-B7QGD3"/>
<reference evidence="2 4" key="1">
    <citation type="submission" date="2008-03" db="EMBL/GenBank/DDBJ databases">
        <title>Annotation of Ixodes scapularis.</title>
        <authorList>
            <consortium name="Ixodes scapularis Genome Project Consortium"/>
            <person name="Caler E."/>
            <person name="Hannick L.I."/>
            <person name="Bidwell S."/>
            <person name="Joardar V."/>
            <person name="Thiagarajan M."/>
            <person name="Amedeo P."/>
            <person name="Galinsky K.J."/>
            <person name="Schobel S."/>
            <person name="Inman J."/>
            <person name="Hostetler J."/>
            <person name="Miller J."/>
            <person name="Hammond M."/>
            <person name="Megy K."/>
            <person name="Lawson D."/>
            <person name="Kodira C."/>
            <person name="Sutton G."/>
            <person name="Meyer J."/>
            <person name="Hill C.A."/>
            <person name="Birren B."/>
            <person name="Nene V."/>
            <person name="Collins F."/>
            <person name="Alarcon-Chaidez F."/>
            <person name="Wikel S."/>
            <person name="Strausberg R."/>
        </authorList>
    </citation>
    <scope>NUCLEOTIDE SEQUENCE [LARGE SCALE GENOMIC DNA]</scope>
    <source>
        <strain evidence="4">Wikel</strain>
        <strain evidence="2">Wikel colony</strain>
    </source>
</reference>
<accession>B7QGD3</accession>
<feature type="region of interest" description="Disordered" evidence="1">
    <location>
        <begin position="9"/>
        <end position="53"/>
    </location>
</feature>
<dbReference type="InParanoid" id="B7QGD3"/>
<dbReference type="HOGENOM" id="CLU_2280481_0_0_1"/>
<evidence type="ECO:0000313" key="4">
    <source>
        <dbReference type="Proteomes" id="UP000001555"/>
    </source>
</evidence>
<organism>
    <name type="scientific">Ixodes scapularis</name>
    <name type="common">Black-legged tick</name>
    <name type="synonym">Deer tick</name>
    <dbReference type="NCBI Taxonomy" id="6945"/>
    <lineage>
        <taxon>Eukaryota</taxon>
        <taxon>Metazoa</taxon>
        <taxon>Ecdysozoa</taxon>
        <taxon>Arthropoda</taxon>
        <taxon>Chelicerata</taxon>
        <taxon>Arachnida</taxon>
        <taxon>Acari</taxon>
        <taxon>Parasitiformes</taxon>
        <taxon>Ixodida</taxon>
        <taxon>Ixodoidea</taxon>
        <taxon>Ixodidae</taxon>
        <taxon>Ixodinae</taxon>
        <taxon>Ixodes</taxon>
    </lineage>
</organism>